<name>A0A2W7E3C7_9HYPH</name>
<proteinExistence type="predicted"/>
<dbReference type="Gene3D" id="2.60.120.10">
    <property type="entry name" value="Jelly Rolls"/>
    <property type="match status" value="1"/>
</dbReference>
<dbReference type="SUPFAM" id="SSF51182">
    <property type="entry name" value="RmlC-like cupins"/>
    <property type="match status" value="1"/>
</dbReference>
<reference evidence="2" key="1">
    <citation type="submission" date="2017-03" db="EMBL/GenBank/DDBJ databases">
        <authorList>
            <person name="Safronova V.I."/>
            <person name="Sazanova A.L."/>
            <person name="Chirak E.R."/>
        </authorList>
    </citation>
    <scope>NUCLEOTIDE SEQUENCE [LARGE SCALE GENOMIC DNA]</scope>
    <source>
        <strain evidence="2">Ach-343</strain>
    </source>
</reference>
<dbReference type="AlphaFoldDB" id="A0A2W7E3C7"/>
<dbReference type="InterPro" id="IPR011051">
    <property type="entry name" value="RmlC_Cupin_sf"/>
</dbReference>
<evidence type="ECO:0000313" key="1">
    <source>
        <dbReference type="EMBL" id="PZV37766.1"/>
    </source>
</evidence>
<sequence>MAVFAMGHYIENTGNTTLRYLEVFKSDYFADVSLNQWLAATPSELVRVSLRADPQFLHALRKEKSPIVPA</sequence>
<comment type="caution">
    <text evidence="1">The sequence shown here is derived from an EMBL/GenBank/DDBJ whole genome shotgun (WGS) entry which is preliminary data.</text>
</comment>
<gene>
    <name evidence="1" type="ORF">B5V02_15960</name>
</gene>
<dbReference type="Proteomes" id="UP000248616">
    <property type="component" value="Unassembled WGS sequence"/>
</dbReference>
<organism evidence="1 2">
    <name type="scientific">Mesorhizobium kowhaii</name>
    <dbReference type="NCBI Taxonomy" id="1300272"/>
    <lineage>
        <taxon>Bacteria</taxon>
        <taxon>Pseudomonadati</taxon>
        <taxon>Pseudomonadota</taxon>
        <taxon>Alphaproteobacteria</taxon>
        <taxon>Hyphomicrobiales</taxon>
        <taxon>Phyllobacteriaceae</taxon>
        <taxon>Mesorhizobium</taxon>
    </lineage>
</organism>
<dbReference type="OrthoDB" id="1973590at2"/>
<evidence type="ECO:0008006" key="3">
    <source>
        <dbReference type="Google" id="ProtNLM"/>
    </source>
</evidence>
<protein>
    <recommendedName>
        <fullName evidence="3">Cupin type-1 domain-containing protein</fullName>
    </recommendedName>
</protein>
<dbReference type="InterPro" id="IPR014710">
    <property type="entry name" value="RmlC-like_jellyroll"/>
</dbReference>
<dbReference type="RefSeq" id="WP_111545104.1">
    <property type="nucleotide sequence ID" value="NZ_MZXV01000032.1"/>
</dbReference>
<accession>A0A2W7E3C7</accession>
<dbReference type="EMBL" id="MZXV01000032">
    <property type="protein sequence ID" value="PZV37766.1"/>
    <property type="molecule type" value="Genomic_DNA"/>
</dbReference>
<evidence type="ECO:0000313" key="2">
    <source>
        <dbReference type="Proteomes" id="UP000248616"/>
    </source>
</evidence>
<keyword evidence="2" id="KW-1185">Reference proteome</keyword>